<feature type="domain" description="Peptidase S1" evidence="4">
    <location>
        <begin position="48"/>
        <end position="336"/>
    </location>
</feature>
<evidence type="ECO:0000313" key="5">
    <source>
        <dbReference type="EMBL" id="CAG5098500.1"/>
    </source>
</evidence>
<gene>
    <name evidence="5" type="ORF">OKIOD_LOCUS7284</name>
</gene>
<keyword evidence="1" id="KW-0645">Protease</keyword>
<accession>A0ABN7SIV7</accession>
<dbReference type="InterPro" id="IPR001254">
    <property type="entry name" value="Trypsin_dom"/>
</dbReference>
<organism evidence="5 6">
    <name type="scientific">Oikopleura dioica</name>
    <name type="common">Tunicate</name>
    <dbReference type="NCBI Taxonomy" id="34765"/>
    <lineage>
        <taxon>Eukaryota</taxon>
        <taxon>Metazoa</taxon>
        <taxon>Chordata</taxon>
        <taxon>Tunicata</taxon>
        <taxon>Appendicularia</taxon>
        <taxon>Copelata</taxon>
        <taxon>Oikopleuridae</taxon>
        <taxon>Oikopleura</taxon>
    </lineage>
</organism>
<evidence type="ECO:0000256" key="1">
    <source>
        <dbReference type="ARBA" id="ARBA00022670"/>
    </source>
</evidence>
<dbReference type="PANTHER" id="PTHR24264:SF54">
    <property type="entry name" value="PEPTIDASE S1 DOMAIN-CONTAINING PROTEIN"/>
    <property type="match status" value="1"/>
</dbReference>
<evidence type="ECO:0000313" key="6">
    <source>
        <dbReference type="Proteomes" id="UP001158576"/>
    </source>
</evidence>
<dbReference type="Proteomes" id="UP001158576">
    <property type="component" value="Chromosome XSR"/>
</dbReference>
<keyword evidence="3" id="KW-0720">Serine protease</keyword>
<dbReference type="SUPFAM" id="SSF50494">
    <property type="entry name" value="Trypsin-like serine proteases"/>
    <property type="match status" value="2"/>
</dbReference>
<dbReference type="CDD" id="cd00190">
    <property type="entry name" value="Tryp_SPc"/>
    <property type="match status" value="2"/>
</dbReference>
<dbReference type="PROSITE" id="PS50240">
    <property type="entry name" value="TRYPSIN_DOM"/>
    <property type="match status" value="2"/>
</dbReference>
<dbReference type="PANTHER" id="PTHR24264">
    <property type="entry name" value="TRYPSIN-RELATED"/>
    <property type="match status" value="1"/>
</dbReference>
<feature type="domain" description="Peptidase S1" evidence="4">
    <location>
        <begin position="328"/>
        <end position="582"/>
    </location>
</feature>
<sequence length="584" mass="63099">MKLGTALLSSIAAQNLRWEAAQSSLPSGLKSCTRHRQRRYAGDARGNIFGGTVASEKAWPWIAPISENGEFKCTGTIIDDEWILTAGHCCATGNPADFSINIGRRSLLYSDEPWSFSVSPKAFYVPDDFGVGLGIHNDVCLLQVPSLNDAKPAACRDCFEHACLAETAPKAGRHCWVAGWGNLAKDKLSLKPRDVALNIMPGKYCEANSRLTDTFGEFPIGDKSQFCAGIPDRNGNKLVDGHEIACQGDGGSPLVCIDGDSAVVHGLRSWESTAPTKVNLLSSHHAEEAAANEKKEKSFEVAPTPAWGFEPGSERIPSKLSEGCSNDVESGFGFARSRFMGVTAKRNTYPWMARINLCPGEGDCYRCAGTIISDDAILTSASCFYGDFEKIVIRIGDHNQNKFEKGEFYVNALGWEAHPDALNGVNLAIVKVESLEESAPAVCNRQNCYKTACLPDKDAYAGQMCHVPGWNNNYDDSSAVLRESAVNVYPADHCTLTSTYADGDFDSEKEFCAGNPNWQTDDESSTGRCPGDAGSGLICDNGYGRPVVSGVMSWGVQCDTAGNPSVFSKVAAHTEWIRNTMKTL</sequence>
<evidence type="ECO:0000256" key="3">
    <source>
        <dbReference type="ARBA" id="ARBA00022825"/>
    </source>
</evidence>
<dbReference type="InterPro" id="IPR001314">
    <property type="entry name" value="Peptidase_S1A"/>
</dbReference>
<name>A0ABN7SIV7_OIKDI</name>
<evidence type="ECO:0000256" key="2">
    <source>
        <dbReference type="ARBA" id="ARBA00022801"/>
    </source>
</evidence>
<dbReference type="EMBL" id="OU015569">
    <property type="protein sequence ID" value="CAG5098500.1"/>
    <property type="molecule type" value="Genomic_DNA"/>
</dbReference>
<reference evidence="5 6" key="1">
    <citation type="submission" date="2021-04" db="EMBL/GenBank/DDBJ databases">
        <authorList>
            <person name="Bliznina A."/>
        </authorList>
    </citation>
    <scope>NUCLEOTIDE SEQUENCE [LARGE SCALE GENOMIC DNA]</scope>
</reference>
<dbReference type="Gene3D" id="2.40.10.10">
    <property type="entry name" value="Trypsin-like serine proteases"/>
    <property type="match status" value="2"/>
</dbReference>
<protein>
    <submittedName>
        <fullName evidence="5">Oidioi.mRNA.OKI2018_I69.XSR.g15726.t1.cds</fullName>
    </submittedName>
</protein>
<dbReference type="Pfam" id="PF00089">
    <property type="entry name" value="Trypsin"/>
    <property type="match status" value="2"/>
</dbReference>
<dbReference type="InterPro" id="IPR009003">
    <property type="entry name" value="Peptidase_S1_PA"/>
</dbReference>
<dbReference type="InterPro" id="IPR050127">
    <property type="entry name" value="Serine_Proteases_S1"/>
</dbReference>
<proteinExistence type="predicted"/>
<dbReference type="SMART" id="SM00020">
    <property type="entry name" value="Tryp_SPc"/>
    <property type="match status" value="2"/>
</dbReference>
<dbReference type="PRINTS" id="PR00722">
    <property type="entry name" value="CHYMOTRYPSIN"/>
</dbReference>
<keyword evidence="6" id="KW-1185">Reference proteome</keyword>
<keyword evidence="2" id="KW-0378">Hydrolase</keyword>
<evidence type="ECO:0000259" key="4">
    <source>
        <dbReference type="PROSITE" id="PS50240"/>
    </source>
</evidence>
<dbReference type="InterPro" id="IPR043504">
    <property type="entry name" value="Peptidase_S1_PA_chymotrypsin"/>
</dbReference>